<organism evidence="4 5">
    <name type="scientific">Adineta steineri</name>
    <dbReference type="NCBI Taxonomy" id="433720"/>
    <lineage>
        <taxon>Eukaryota</taxon>
        <taxon>Metazoa</taxon>
        <taxon>Spiralia</taxon>
        <taxon>Gnathifera</taxon>
        <taxon>Rotifera</taxon>
        <taxon>Eurotatoria</taxon>
        <taxon>Bdelloidea</taxon>
        <taxon>Adinetida</taxon>
        <taxon>Adinetidae</taxon>
        <taxon>Adineta</taxon>
    </lineage>
</organism>
<dbReference type="GO" id="GO:0005525">
    <property type="term" value="F:GTP binding"/>
    <property type="evidence" value="ECO:0007669"/>
    <property type="project" value="UniProtKB-KW"/>
</dbReference>
<keyword evidence="3" id="KW-0342">GTP-binding</keyword>
<dbReference type="SMART" id="SM00175">
    <property type="entry name" value="RAB"/>
    <property type="match status" value="1"/>
</dbReference>
<evidence type="ECO:0000256" key="3">
    <source>
        <dbReference type="ARBA" id="ARBA00023134"/>
    </source>
</evidence>
<keyword evidence="5" id="KW-1185">Reference proteome</keyword>
<dbReference type="Pfam" id="PF00071">
    <property type="entry name" value="Ras"/>
    <property type="match status" value="2"/>
</dbReference>
<dbReference type="PRINTS" id="PR00449">
    <property type="entry name" value="RASTRNSFRMNG"/>
</dbReference>
<dbReference type="OrthoDB" id="10020961at2759"/>
<evidence type="ECO:0000256" key="2">
    <source>
        <dbReference type="ARBA" id="ARBA00022741"/>
    </source>
</evidence>
<dbReference type="EMBL" id="CAJNOM010000145">
    <property type="protein sequence ID" value="CAF1135551.1"/>
    <property type="molecule type" value="Genomic_DNA"/>
</dbReference>
<comment type="caution">
    <text evidence="4">The sequence shown here is derived from an EMBL/GenBank/DDBJ whole genome shotgun (WGS) entry which is preliminary data.</text>
</comment>
<dbReference type="NCBIfam" id="TIGR00231">
    <property type="entry name" value="small_GTP"/>
    <property type="match status" value="1"/>
</dbReference>
<comment type="similarity">
    <text evidence="1">Belongs to the small GTPase superfamily. Rho family.</text>
</comment>
<evidence type="ECO:0000256" key="1">
    <source>
        <dbReference type="ARBA" id="ARBA00010142"/>
    </source>
</evidence>
<dbReference type="SMART" id="SM00174">
    <property type="entry name" value="RHO"/>
    <property type="match status" value="1"/>
</dbReference>
<dbReference type="AlphaFoldDB" id="A0A814RKZ7"/>
<dbReference type="SUPFAM" id="SSF52540">
    <property type="entry name" value="P-loop containing nucleoside triphosphate hydrolases"/>
    <property type="match status" value="2"/>
</dbReference>
<dbReference type="PROSITE" id="PS51420">
    <property type="entry name" value="RHO"/>
    <property type="match status" value="1"/>
</dbReference>
<gene>
    <name evidence="4" type="ORF">QVE165_LOCUS22181</name>
</gene>
<evidence type="ECO:0000313" key="5">
    <source>
        <dbReference type="Proteomes" id="UP000663832"/>
    </source>
</evidence>
<dbReference type="InterPro" id="IPR003578">
    <property type="entry name" value="Small_GTPase_Rho"/>
</dbReference>
<dbReference type="GO" id="GO:0003924">
    <property type="term" value="F:GTPase activity"/>
    <property type="evidence" value="ECO:0007669"/>
    <property type="project" value="InterPro"/>
</dbReference>
<evidence type="ECO:0000313" key="4">
    <source>
        <dbReference type="EMBL" id="CAF1135551.1"/>
    </source>
</evidence>
<keyword evidence="2" id="KW-0547">Nucleotide-binding</keyword>
<dbReference type="InterPro" id="IPR027417">
    <property type="entry name" value="P-loop_NTPase"/>
</dbReference>
<dbReference type="GO" id="GO:0007264">
    <property type="term" value="P:small GTPase-mediated signal transduction"/>
    <property type="evidence" value="ECO:0007669"/>
    <property type="project" value="InterPro"/>
</dbReference>
<dbReference type="InterPro" id="IPR001806">
    <property type="entry name" value="Small_GTPase"/>
</dbReference>
<sequence>MATSKNGNLRKNKKLVIVGDGMCGKTCLLFAFKDDKFISNHDATIFDTYVADIQMSHKKNSAITKTRKLVIVGDGTCGKTCLLYAFTHDTFDPKYAPTIFDTHATEIQVDRKRITLALFDTAGQEDFDRLRPLSYPDTNVVLICFSVDSPASAINTIEKWMPEVRHFCDQCPVILVACKKDLRTDAKTIEKLKKEGEAIVTNEVGRRIAAQIRADAYIECSARTHEGVQDLFLQAARLSLKRYKRKKHVKCTLH</sequence>
<reference evidence="4" key="1">
    <citation type="submission" date="2021-02" db="EMBL/GenBank/DDBJ databases">
        <authorList>
            <person name="Nowell W R."/>
        </authorList>
    </citation>
    <scope>NUCLEOTIDE SEQUENCE</scope>
</reference>
<protein>
    <submittedName>
        <fullName evidence="4">Uncharacterized protein</fullName>
    </submittedName>
</protein>
<dbReference type="Gene3D" id="3.40.50.300">
    <property type="entry name" value="P-loop containing nucleotide triphosphate hydrolases"/>
    <property type="match status" value="2"/>
</dbReference>
<proteinExistence type="inferred from homology"/>
<name>A0A814RKZ7_9BILA</name>
<accession>A0A814RKZ7</accession>
<dbReference type="PROSITE" id="PS51419">
    <property type="entry name" value="RAB"/>
    <property type="match status" value="1"/>
</dbReference>
<dbReference type="PANTHER" id="PTHR24072">
    <property type="entry name" value="RHO FAMILY GTPASE"/>
    <property type="match status" value="1"/>
</dbReference>
<dbReference type="PROSITE" id="PS51421">
    <property type="entry name" value="RAS"/>
    <property type="match status" value="1"/>
</dbReference>
<dbReference type="FunFam" id="3.40.50.300:FF:001179">
    <property type="entry name" value="Rho family GTPase"/>
    <property type="match status" value="1"/>
</dbReference>
<dbReference type="InterPro" id="IPR005225">
    <property type="entry name" value="Small_GTP-bd"/>
</dbReference>
<dbReference type="Proteomes" id="UP000663832">
    <property type="component" value="Unassembled WGS sequence"/>
</dbReference>
<dbReference type="SMART" id="SM00173">
    <property type="entry name" value="RAS"/>
    <property type="match status" value="1"/>
</dbReference>
<dbReference type="CDD" id="cd00157">
    <property type="entry name" value="Rho"/>
    <property type="match status" value="1"/>
</dbReference>